<proteinExistence type="predicted"/>
<dbReference type="PANTHER" id="PTHR34222:SF99">
    <property type="entry name" value="PROTEIN, PUTATIVE-RELATED"/>
    <property type="match status" value="1"/>
</dbReference>
<comment type="caution">
    <text evidence="2">The sequence shown here is derived from an EMBL/GenBank/DDBJ whole genome shotgun (WGS) entry which is preliminary data.</text>
</comment>
<organism evidence="2 3">
    <name type="scientific">Buddleja alternifolia</name>
    <dbReference type="NCBI Taxonomy" id="168488"/>
    <lineage>
        <taxon>Eukaryota</taxon>
        <taxon>Viridiplantae</taxon>
        <taxon>Streptophyta</taxon>
        <taxon>Embryophyta</taxon>
        <taxon>Tracheophyta</taxon>
        <taxon>Spermatophyta</taxon>
        <taxon>Magnoliopsida</taxon>
        <taxon>eudicotyledons</taxon>
        <taxon>Gunneridae</taxon>
        <taxon>Pentapetalae</taxon>
        <taxon>asterids</taxon>
        <taxon>lamiids</taxon>
        <taxon>Lamiales</taxon>
        <taxon>Scrophulariaceae</taxon>
        <taxon>Buddlejeae</taxon>
        <taxon>Buddleja</taxon>
    </lineage>
</organism>
<name>A0AAV6WC71_9LAMI</name>
<dbReference type="AlphaFoldDB" id="A0AAV6WC71"/>
<dbReference type="Proteomes" id="UP000826271">
    <property type="component" value="Unassembled WGS sequence"/>
</dbReference>
<sequence>MGLNDVFKPVRGQILLMRPLPYLEDAYSMIQQEERQMDMNTYLRLDDNGTILLATNSASKSKFGLRIQHSWIKDIVISVINLATLKISASKYMVFLLTGNLRAKSARDHFPNLHLRSLMTPQLTPDRITQLQSLLNKPSTSCSSHSSHLAGPFAEDQSGTW</sequence>
<keyword evidence="3" id="KW-1185">Reference proteome</keyword>
<evidence type="ECO:0000313" key="2">
    <source>
        <dbReference type="EMBL" id="KAG8367674.1"/>
    </source>
</evidence>
<accession>A0AAV6WC71</accession>
<evidence type="ECO:0000256" key="1">
    <source>
        <dbReference type="SAM" id="MobiDB-lite"/>
    </source>
</evidence>
<dbReference type="PANTHER" id="PTHR34222">
    <property type="entry name" value="GAG_PRE-INTEGRS DOMAIN-CONTAINING PROTEIN"/>
    <property type="match status" value="1"/>
</dbReference>
<feature type="region of interest" description="Disordered" evidence="1">
    <location>
        <begin position="139"/>
        <end position="161"/>
    </location>
</feature>
<reference evidence="2" key="1">
    <citation type="submission" date="2019-10" db="EMBL/GenBank/DDBJ databases">
        <authorList>
            <person name="Zhang R."/>
            <person name="Pan Y."/>
            <person name="Wang J."/>
            <person name="Ma R."/>
            <person name="Yu S."/>
        </authorList>
    </citation>
    <scope>NUCLEOTIDE SEQUENCE</scope>
    <source>
        <strain evidence="2">LA-IB0</strain>
        <tissue evidence="2">Leaf</tissue>
    </source>
</reference>
<gene>
    <name evidence="2" type="ORF">BUALT_Bualt16G0097500</name>
</gene>
<evidence type="ECO:0000313" key="3">
    <source>
        <dbReference type="Proteomes" id="UP000826271"/>
    </source>
</evidence>
<protein>
    <submittedName>
        <fullName evidence="2">Uncharacterized protein</fullName>
    </submittedName>
</protein>
<dbReference type="EMBL" id="WHWC01000016">
    <property type="protein sequence ID" value="KAG8367674.1"/>
    <property type="molecule type" value="Genomic_DNA"/>
</dbReference>
<feature type="compositionally biased region" description="Low complexity" evidence="1">
    <location>
        <begin position="139"/>
        <end position="148"/>
    </location>
</feature>